<feature type="domain" description="Peptidase M1 membrane alanine aminopeptidase" evidence="16">
    <location>
        <begin position="324"/>
        <end position="437"/>
    </location>
</feature>
<organism evidence="17 18">
    <name type="scientific">Pseudoxanthomonas spadix (strain BD-a59)</name>
    <dbReference type="NCBI Taxonomy" id="1045855"/>
    <lineage>
        <taxon>Bacteria</taxon>
        <taxon>Pseudomonadati</taxon>
        <taxon>Pseudomonadota</taxon>
        <taxon>Gammaproteobacteria</taxon>
        <taxon>Lysobacterales</taxon>
        <taxon>Lysobacteraceae</taxon>
        <taxon>Pseudoxanthomonas</taxon>
    </lineage>
</organism>
<sequence length="602" mass="67160">MRHARCVLVGVAVGLASLVPAAPAAQPELSATTRQTGLPRTPEQRAVVFEHATLHFKVLPQDRRIQGDATLRFRAGQELATMVLDLDRAYQVSAVQVDGVALARKDWANPEGRMRITLPRAVAAQQGFQVRVVYAGAPHVATRAPWDGGLVWSSAPGGEPWVASAIQGEGCDLLWPCIDHPQGEPLLVDEYITVPAPLVAPGNGVLVDMQEHDGWRTWHWRARSPDTYAVAINVGPYEQLKGEYHSRFGNAIALAYWHLKGQDAKAQDLFDELPRMLDFFERQIGPYPFGDEKVGIVQTPYLGMEHQTINAYGNDYRKDKYGYDWLMQHEFSHEWFGNQLTNADWDDMWLHEGFGSYMQPLYLQYLRGQMEYHAALLDQRAKLSNRVPIVSGKPQTEQSVYDSQHGPGLDIYYKGSLMLHMLRGLVGDQAFFKTIRLAVYGTDDPRPGQFQPRHLSTPDYIAIVNEVTGRDYGWFFQVFLYRAALPELLAERDASGLALRWKTPGEVPFPVPVEVRIGANSGRIVTVPMPGGRGHVDLPPGELYTLDPQSRLLREEPRFAVAVRDAAERKAAADRAAAEKGRAEKGQAERGQTEKAKAAAKP</sequence>
<dbReference type="Proteomes" id="UP000005870">
    <property type="component" value="Chromosome"/>
</dbReference>
<dbReference type="eggNOG" id="COG0308">
    <property type="taxonomic scope" value="Bacteria"/>
</dbReference>
<evidence type="ECO:0000256" key="14">
    <source>
        <dbReference type="SAM" id="MobiDB-lite"/>
    </source>
</evidence>
<evidence type="ECO:0000256" key="4">
    <source>
        <dbReference type="ARBA" id="ARBA00012564"/>
    </source>
</evidence>
<evidence type="ECO:0000313" key="18">
    <source>
        <dbReference type="Proteomes" id="UP000005870"/>
    </source>
</evidence>
<dbReference type="GO" id="GO:0016285">
    <property type="term" value="F:alanyl aminopeptidase activity"/>
    <property type="evidence" value="ECO:0007669"/>
    <property type="project" value="UniProtKB-EC"/>
</dbReference>
<dbReference type="InterPro" id="IPR027268">
    <property type="entry name" value="Peptidase_M4/M1_CTD_sf"/>
</dbReference>
<comment type="subcellular location">
    <subcellularLocation>
        <location evidence="2">Cytoplasm</location>
    </subcellularLocation>
</comment>
<dbReference type="RefSeq" id="WP_014160762.1">
    <property type="nucleotide sequence ID" value="NC_016147.2"/>
</dbReference>
<feature type="chain" id="PRO_5003504203" description="Aminopeptidase N" evidence="15">
    <location>
        <begin position="22"/>
        <end position="602"/>
    </location>
</feature>
<dbReference type="EMBL" id="CP003093">
    <property type="protein sequence ID" value="AER56586.1"/>
    <property type="molecule type" value="Genomic_DNA"/>
</dbReference>
<dbReference type="PANTHER" id="PTHR45726">
    <property type="entry name" value="LEUKOTRIENE A-4 HYDROLASE"/>
    <property type="match status" value="1"/>
</dbReference>
<keyword evidence="18" id="KW-1185">Reference proteome</keyword>
<evidence type="ECO:0000256" key="2">
    <source>
        <dbReference type="ARBA" id="ARBA00004496"/>
    </source>
</evidence>
<feature type="active site" description="Proton donor" evidence="12">
    <location>
        <position position="412"/>
    </location>
</feature>
<keyword evidence="10 13" id="KW-0862">Zinc</keyword>
<gene>
    <name evidence="17" type="ordered locus">DSC_09690</name>
</gene>
<dbReference type="AlphaFoldDB" id="G7UN82"/>
<evidence type="ECO:0000256" key="6">
    <source>
        <dbReference type="ARBA" id="ARBA00022490"/>
    </source>
</evidence>
<feature type="region of interest" description="Disordered" evidence="14">
    <location>
        <begin position="570"/>
        <end position="602"/>
    </location>
</feature>
<dbReference type="InterPro" id="IPR042097">
    <property type="entry name" value="Aminopeptidase_N-like_N_sf"/>
</dbReference>
<feature type="active site" description="Proton acceptor" evidence="12">
    <location>
        <position position="330"/>
    </location>
</feature>
<feature type="signal peptide" evidence="15">
    <location>
        <begin position="1"/>
        <end position="21"/>
    </location>
</feature>
<evidence type="ECO:0000256" key="1">
    <source>
        <dbReference type="ARBA" id="ARBA00000098"/>
    </source>
</evidence>
<dbReference type="PRINTS" id="PR00756">
    <property type="entry name" value="ALADIPTASE"/>
</dbReference>
<accession>G7UN82</accession>
<feature type="binding site" evidence="13">
    <location>
        <position position="352"/>
    </location>
    <ligand>
        <name>Zn(2+)</name>
        <dbReference type="ChEBI" id="CHEBI:29105"/>
        <note>catalytic</note>
    </ligand>
</feature>
<evidence type="ECO:0000256" key="3">
    <source>
        <dbReference type="ARBA" id="ARBA00010136"/>
    </source>
</evidence>
<dbReference type="Gene3D" id="2.60.40.1730">
    <property type="entry name" value="tricorn interacting facor f3 domain"/>
    <property type="match status" value="1"/>
</dbReference>
<protein>
    <recommendedName>
        <fullName evidence="5">Aminopeptidase N</fullName>
        <ecNumber evidence="4">3.4.11.2</ecNumber>
    </recommendedName>
</protein>
<evidence type="ECO:0000256" key="7">
    <source>
        <dbReference type="ARBA" id="ARBA00022670"/>
    </source>
</evidence>
<proteinExistence type="inferred from homology"/>
<comment type="cofactor">
    <cofactor evidence="13">
        <name>Zn(2+)</name>
        <dbReference type="ChEBI" id="CHEBI:29105"/>
    </cofactor>
    <text evidence="13">Binds 1 zinc ion per subunit.</text>
</comment>
<dbReference type="PANTHER" id="PTHR45726:SF3">
    <property type="entry name" value="LEUKOTRIENE A-4 HYDROLASE"/>
    <property type="match status" value="1"/>
</dbReference>
<dbReference type="SUPFAM" id="SSF55486">
    <property type="entry name" value="Metalloproteases ('zincins'), catalytic domain"/>
    <property type="match status" value="1"/>
</dbReference>
<reference evidence="17 18" key="1">
    <citation type="journal article" date="2012" name="J. Bacteriol.">
        <title>Complete Genome Sequence of the BTEX-Degrading Bacterium Pseudoxanthomonas spadix BD-a59.</title>
        <authorList>
            <person name="Lee S.H."/>
            <person name="Jin H.M."/>
            <person name="Lee H.J."/>
            <person name="Kim J.M."/>
            <person name="Jeon C.O."/>
        </authorList>
    </citation>
    <scope>NUCLEOTIDE SEQUENCE [LARGE SCALE GENOMIC DNA]</scope>
    <source>
        <strain evidence="17 18">BD-a59</strain>
    </source>
</reference>
<dbReference type="InterPro" id="IPR001930">
    <property type="entry name" value="Peptidase_M1"/>
</dbReference>
<dbReference type="Pfam" id="PF01433">
    <property type="entry name" value="Peptidase_M1"/>
    <property type="match status" value="1"/>
</dbReference>
<evidence type="ECO:0000256" key="5">
    <source>
        <dbReference type="ARBA" id="ARBA00015611"/>
    </source>
</evidence>
<feature type="binding site" evidence="13">
    <location>
        <position position="333"/>
    </location>
    <ligand>
        <name>Zn(2+)</name>
        <dbReference type="ChEBI" id="CHEBI:29105"/>
        <note>catalytic</note>
    </ligand>
</feature>
<evidence type="ECO:0000256" key="13">
    <source>
        <dbReference type="PIRSR" id="PIRSR634015-3"/>
    </source>
</evidence>
<evidence type="ECO:0000256" key="12">
    <source>
        <dbReference type="PIRSR" id="PIRSR634015-1"/>
    </source>
</evidence>
<dbReference type="SUPFAM" id="SSF63737">
    <property type="entry name" value="Leukotriene A4 hydrolase N-terminal domain"/>
    <property type="match status" value="1"/>
</dbReference>
<dbReference type="GO" id="GO:0008270">
    <property type="term" value="F:zinc ion binding"/>
    <property type="evidence" value="ECO:0007669"/>
    <property type="project" value="InterPro"/>
</dbReference>
<evidence type="ECO:0000313" key="17">
    <source>
        <dbReference type="EMBL" id="AER56586.1"/>
    </source>
</evidence>
<dbReference type="EC" id="3.4.11.2" evidence="4"/>
<evidence type="ECO:0000259" key="16">
    <source>
        <dbReference type="Pfam" id="PF01433"/>
    </source>
</evidence>
<feature type="binding site" evidence="13">
    <location>
        <position position="329"/>
    </location>
    <ligand>
        <name>Zn(2+)</name>
        <dbReference type="ChEBI" id="CHEBI:29105"/>
        <note>catalytic</note>
    </ligand>
</feature>
<evidence type="ECO:0000256" key="11">
    <source>
        <dbReference type="ARBA" id="ARBA00023049"/>
    </source>
</evidence>
<dbReference type="GO" id="GO:0008237">
    <property type="term" value="F:metallopeptidase activity"/>
    <property type="evidence" value="ECO:0007669"/>
    <property type="project" value="UniProtKB-KW"/>
</dbReference>
<dbReference type="STRING" id="1045855.DSC_09690"/>
<dbReference type="GO" id="GO:0005737">
    <property type="term" value="C:cytoplasm"/>
    <property type="evidence" value="ECO:0007669"/>
    <property type="project" value="UniProtKB-SubCell"/>
</dbReference>
<dbReference type="GO" id="GO:0006508">
    <property type="term" value="P:proteolysis"/>
    <property type="evidence" value="ECO:0007669"/>
    <property type="project" value="UniProtKB-KW"/>
</dbReference>
<evidence type="ECO:0000256" key="15">
    <source>
        <dbReference type="SAM" id="SignalP"/>
    </source>
</evidence>
<dbReference type="InterPro" id="IPR034015">
    <property type="entry name" value="M1_LTA4H"/>
</dbReference>
<dbReference type="InterPro" id="IPR014782">
    <property type="entry name" value="Peptidase_M1_dom"/>
</dbReference>
<keyword evidence="7" id="KW-0645">Protease</keyword>
<dbReference type="Gene3D" id="1.10.390.10">
    <property type="entry name" value="Neutral Protease Domain 2"/>
    <property type="match status" value="1"/>
</dbReference>
<comment type="similarity">
    <text evidence="3">Belongs to the peptidase M1 family.</text>
</comment>
<keyword evidence="15" id="KW-0732">Signal</keyword>
<keyword evidence="8 13" id="KW-0479">Metal-binding</keyword>
<keyword evidence="11" id="KW-0482">Metalloprotease</keyword>
<dbReference type="HOGENOM" id="CLU_014298_1_1_6"/>
<name>G7UN82_PSEUP</name>
<keyword evidence="6" id="KW-0963">Cytoplasm</keyword>
<evidence type="ECO:0000256" key="10">
    <source>
        <dbReference type="ARBA" id="ARBA00022833"/>
    </source>
</evidence>
<comment type="catalytic activity">
    <reaction evidence="1">
        <text>Release of an N-terminal amino acid, Xaa-|-Yaa- from a peptide, amide or arylamide. Xaa is preferably Ala, but may be most amino acids including Pro (slow action). When a terminal hydrophobic residue is followed by a prolyl residue, the two may be released as an intact Xaa-Pro dipeptide.</text>
        <dbReference type="EC" id="3.4.11.2"/>
    </reaction>
</comment>
<dbReference type="KEGG" id="psd:DSC_09690"/>
<evidence type="ECO:0000256" key="8">
    <source>
        <dbReference type="ARBA" id="ARBA00022723"/>
    </source>
</evidence>
<dbReference type="CDD" id="cd09603">
    <property type="entry name" value="M1_APN_like"/>
    <property type="match status" value="1"/>
</dbReference>
<dbReference type="OrthoDB" id="100605at2"/>
<keyword evidence="9" id="KW-0378">Hydrolase</keyword>
<evidence type="ECO:0000256" key="9">
    <source>
        <dbReference type="ARBA" id="ARBA00022801"/>
    </source>
</evidence>